<dbReference type="AlphaFoldDB" id="A9CUV4"/>
<evidence type="ECO:0000313" key="3">
    <source>
        <dbReference type="EMBL" id="EDQ35279.1"/>
    </source>
</evidence>
<dbReference type="GO" id="GO:0004045">
    <property type="term" value="F:peptidyl-tRNA hydrolase activity"/>
    <property type="evidence" value="ECO:0007669"/>
    <property type="project" value="TreeGrafter"/>
</dbReference>
<dbReference type="Pfam" id="PF00472">
    <property type="entry name" value="RF-1"/>
    <property type="match status" value="1"/>
</dbReference>
<reference evidence="3 4" key="1">
    <citation type="submission" date="2007-10" db="EMBL/GenBank/DDBJ databases">
        <authorList>
            <person name="Wagner-Dobler I."/>
            <person name="Ferriera S."/>
            <person name="Johnson J."/>
            <person name="Kravitz S."/>
            <person name="Beeson K."/>
            <person name="Sutton G."/>
            <person name="Rogers Y.-H."/>
            <person name="Friedman R."/>
            <person name="Frazier M."/>
            <person name="Venter J.C."/>
        </authorList>
    </citation>
    <scope>NUCLEOTIDE SEQUENCE [LARGE SCALE GENOMIC DNA]</scope>
    <source>
        <strain evidence="3 4">DFL-43</strain>
    </source>
</reference>
<dbReference type="SUPFAM" id="SSF110916">
    <property type="entry name" value="Peptidyl-tRNA hydrolase domain-like"/>
    <property type="match status" value="1"/>
</dbReference>
<dbReference type="PROSITE" id="PS00745">
    <property type="entry name" value="RF_PROK_I"/>
    <property type="match status" value="1"/>
</dbReference>
<dbReference type="PANTHER" id="PTHR47814">
    <property type="entry name" value="PEPTIDYL-TRNA HYDROLASE ARFB"/>
    <property type="match status" value="1"/>
</dbReference>
<dbReference type="GO" id="GO:0003747">
    <property type="term" value="F:translation release factor activity"/>
    <property type="evidence" value="ECO:0007669"/>
    <property type="project" value="InterPro"/>
</dbReference>
<comment type="caution">
    <text evidence="3">The sequence shown here is derived from an EMBL/GenBank/DDBJ whole genome shotgun (WGS) entry which is preliminary data.</text>
</comment>
<protein>
    <submittedName>
        <fullName evidence="3">Protein chain release factor B</fullName>
    </submittedName>
</protein>
<sequence>MSTDALYAARGIVIAHWELSESFIRASGPGGQNVNKVATAVQLRFDITNSPSLTDRVKANAIRLGGSRVSKEGVLILEANRFRTQERNRADARERLVELLDKASAPPPPPRRKTKPTRGSVERRLAAKSGRAVIKKARQKVRDD</sequence>
<dbReference type="NCBIfam" id="NF006718">
    <property type="entry name" value="PRK09256.1"/>
    <property type="match status" value="1"/>
</dbReference>
<dbReference type="GO" id="GO:0072344">
    <property type="term" value="P:rescue of stalled ribosome"/>
    <property type="evidence" value="ECO:0007669"/>
    <property type="project" value="TreeGrafter"/>
</dbReference>
<feature type="domain" description="Prokaryotic-type class I peptide chain release factors" evidence="2">
    <location>
        <begin position="25"/>
        <end position="41"/>
    </location>
</feature>
<feature type="compositionally biased region" description="Basic residues" evidence="1">
    <location>
        <begin position="133"/>
        <end position="144"/>
    </location>
</feature>
<dbReference type="eggNOG" id="COG1186">
    <property type="taxonomic scope" value="Bacteria"/>
</dbReference>
<dbReference type="STRING" id="411684.HPDFL43_18832"/>
<dbReference type="RefSeq" id="WP_007199510.1">
    <property type="nucleotide sequence ID" value="NZ_CM002917.1"/>
</dbReference>
<dbReference type="Proteomes" id="UP000004291">
    <property type="component" value="Chromosome"/>
</dbReference>
<dbReference type="EMBL" id="ABIA03000001">
    <property type="protein sequence ID" value="EDQ35279.1"/>
    <property type="molecule type" value="Genomic_DNA"/>
</dbReference>
<dbReference type="HOGENOM" id="CLU_089470_3_2_5"/>
<keyword evidence="4" id="KW-1185">Reference proteome</keyword>
<dbReference type="InterPro" id="IPR000352">
    <property type="entry name" value="Pep_chain_release_fac_I"/>
</dbReference>
<dbReference type="PANTHER" id="PTHR47814:SF1">
    <property type="entry name" value="PEPTIDYL-TRNA HYDROLASE ARFB"/>
    <property type="match status" value="1"/>
</dbReference>
<reference evidence="3 4" key="2">
    <citation type="submission" date="2012-06" db="EMBL/GenBank/DDBJ databases">
        <authorList>
            <person name="Fiebig A."/>
        </authorList>
    </citation>
    <scope>NUCLEOTIDE SEQUENCE [LARGE SCALE GENOMIC DNA]</scope>
    <source>
        <strain evidence="3 4">DFL-43</strain>
    </source>
</reference>
<gene>
    <name evidence="3" type="ORF">HPDFL43_18832</name>
</gene>
<feature type="region of interest" description="Disordered" evidence="1">
    <location>
        <begin position="99"/>
        <end position="144"/>
    </location>
</feature>
<name>A9CUV4_HOEPD</name>
<accession>A9CUV4</accession>
<dbReference type="Gene3D" id="3.30.160.20">
    <property type="match status" value="1"/>
</dbReference>
<evidence type="ECO:0000313" key="4">
    <source>
        <dbReference type="Proteomes" id="UP000004291"/>
    </source>
</evidence>
<evidence type="ECO:0000256" key="1">
    <source>
        <dbReference type="SAM" id="MobiDB-lite"/>
    </source>
</evidence>
<dbReference type="OrthoDB" id="9815709at2"/>
<proteinExistence type="predicted"/>
<dbReference type="GO" id="GO:0043022">
    <property type="term" value="F:ribosome binding"/>
    <property type="evidence" value="ECO:0007669"/>
    <property type="project" value="TreeGrafter"/>
</dbReference>
<evidence type="ECO:0000259" key="2">
    <source>
        <dbReference type="PROSITE" id="PS00745"/>
    </source>
</evidence>
<organism evidence="3 4">
    <name type="scientific">Hoeflea phototrophica (strain DSM 17068 / NCIMB 14078 / DFL-43)</name>
    <dbReference type="NCBI Taxonomy" id="411684"/>
    <lineage>
        <taxon>Bacteria</taxon>
        <taxon>Pseudomonadati</taxon>
        <taxon>Pseudomonadota</taxon>
        <taxon>Alphaproteobacteria</taxon>
        <taxon>Hyphomicrobiales</taxon>
        <taxon>Rhizobiaceae</taxon>
        <taxon>Hoeflea</taxon>
    </lineage>
</organism>